<reference evidence="12" key="1">
    <citation type="submission" date="2015-12" db="EMBL/GenBank/DDBJ databases">
        <authorList>
            <person name="Tikhonova T.V."/>
            <person name="Pavlov A.R."/>
            <person name="Beletsky A.V."/>
            <person name="Mardanov A.V."/>
            <person name="Sorokin D.Y."/>
            <person name="Ravin N.V."/>
            <person name="Popov V.O."/>
        </authorList>
    </citation>
    <scope>NUCLEOTIDE SEQUENCE</scope>
    <source>
        <strain evidence="12">DSM 14787</strain>
    </source>
</reference>
<dbReference type="Gene3D" id="2.20.25.90">
    <property type="entry name" value="ADC-like domains"/>
    <property type="match status" value="1"/>
</dbReference>
<keyword evidence="3" id="KW-0004">4Fe-4S</keyword>
<dbReference type="InterPro" id="IPR006311">
    <property type="entry name" value="TAT_signal"/>
</dbReference>
<dbReference type="OrthoDB" id="9815647at2"/>
<dbReference type="EMBL" id="CP003989">
    <property type="protein sequence ID" value="AGA32664.1"/>
    <property type="molecule type" value="Genomic_DNA"/>
</dbReference>
<dbReference type="STRING" id="1255043.TVNIR_0977"/>
<dbReference type="GO" id="GO:0051539">
    <property type="term" value="F:4 iron, 4 sulfur cluster binding"/>
    <property type="evidence" value="ECO:0007669"/>
    <property type="project" value="UniProtKB-KW"/>
</dbReference>
<keyword evidence="9" id="KW-0411">Iron-sulfur</keyword>
<dbReference type="GO" id="GO:0043546">
    <property type="term" value="F:molybdopterin cofactor binding"/>
    <property type="evidence" value="ECO:0007669"/>
    <property type="project" value="InterPro"/>
</dbReference>
<dbReference type="SUPFAM" id="SSF50692">
    <property type="entry name" value="ADC-like"/>
    <property type="match status" value="1"/>
</dbReference>
<feature type="region of interest" description="Disordered" evidence="10">
    <location>
        <begin position="323"/>
        <end position="349"/>
    </location>
</feature>
<dbReference type="RefSeq" id="WP_015257805.1">
    <property type="nucleotide sequence ID" value="NC_019902.2"/>
</dbReference>
<dbReference type="Gene3D" id="3.40.228.10">
    <property type="entry name" value="Dimethylsulfoxide Reductase, domain 2"/>
    <property type="match status" value="2"/>
</dbReference>
<evidence type="ECO:0000256" key="1">
    <source>
        <dbReference type="ARBA" id="ARBA00001942"/>
    </source>
</evidence>
<dbReference type="Proteomes" id="UP000010809">
    <property type="component" value="Chromosome"/>
</dbReference>
<dbReference type="InterPro" id="IPR006657">
    <property type="entry name" value="MoPterin_dinucl-bd_dom"/>
</dbReference>
<dbReference type="Gene3D" id="2.40.40.20">
    <property type="match status" value="1"/>
</dbReference>
<dbReference type="Gene3D" id="3.30.2070.10">
    <property type="entry name" value="Formate dehydrogenase/DMSO reductase"/>
    <property type="match status" value="1"/>
</dbReference>
<dbReference type="PATRIC" id="fig|1255043.3.peg.983"/>
<sequence length="891" mass="98498">MPSFFENPVSRRAFLAGTGALGVATVFQLNPITQGLVRAGLAHAADAVPGSGKWVPTVCQGCTTWCMKEAYVQDGRVFHVRGNQHSKITGKSGCVRQSMALTELYDPDRVRYPMKRTNSKKGRGEDPGFVRITWEEAMDTFAEKLIELRRKGEPHKYMTTRGRYGFMSGVMLANITRIIGSPNAITHSAICAEADKFGPYFMEGNFGYRQYDIKNSRYQLCFGADPIAANRQVSFATREWGNMLDQAKVAIVDPRFSSSAQKADEWLPLKPGTDSALALALAHVILVEGLWHKPFVGDFFDGQNRFVAGQTVDLETMIEPEEAAAAEPEATQVNEGDSAEGVTAEPAASRPTAVPTFNELYTHGLVQWWNLELKDRTPEWAAEITDLPVEQIVRVARDLGAAAPNVGIWLSRGMHMNTRGAYSSMCGHALAGLLGAAENEGGSMRFSSRPTASLPDGAAYRDDLAKAGLAMEMIDRRGRLEFPALARGRSGGGVISSQPANSILEEDPYGIEILYASWNNFVYAQPHAQEWEEAMKKVPFQVHSTLNLAEQSMFADIILPASHSMFERWNVVANSGNGYGVVGIQQPMVKVGDIRQDESEIPWLLAEALDRKGFSAPLEYLKNEFIDPETGAHPSNGDELGLIMVKMMTKPFWDFKSTVGGTKFNSWDEFLKVGMWTSDHYPFQSRWGNMGTKTGNFEFYSETLKEALQSHADRHNTDIEHVLATCNYEARGELAFIPHYEHPFRHGSEDEFPMLFVDHKHKLNREGRGCNHYWYTGERDVEPGDLKFGDAAKINPVDAERLGIQTGDTVRLTSVSGSITCTASVWEGARPGCVVKAFGMGHWAYGRHVSTDFGHSAIGGNNNNELIPRDFDRLSGSSVFSGQIGVRVEKV</sequence>
<dbReference type="eggNOG" id="COG0243">
    <property type="taxonomic scope" value="Bacteria"/>
</dbReference>
<keyword evidence="8" id="KW-0408">Iron</keyword>
<dbReference type="PROSITE" id="PS51318">
    <property type="entry name" value="TAT"/>
    <property type="match status" value="1"/>
</dbReference>
<evidence type="ECO:0000256" key="9">
    <source>
        <dbReference type="ARBA" id="ARBA00023014"/>
    </source>
</evidence>
<proteinExistence type="inferred from homology"/>
<dbReference type="InterPro" id="IPR050612">
    <property type="entry name" value="Prok_Mopterin_Oxidored"/>
</dbReference>
<dbReference type="PANTHER" id="PTHR43742">
    <property type="entry name" value="TRIMETHYLAMINE-N-OXIDE REDUCTASE"/>
    <property type="match status" value="1"/>
</dbReference>
<evidence type="ECO:0000259" key="11">
    <source>
        <dbReference type="PROSITE" id="PS51669"/>
    </source>
</evidence>
<evidence type="ECO:0000313" key="13">
    <source>
        <dbReference type="Proteomes" id="UP000010809"/>
    </source>
</evidence>
<name>L0DSS4_THIND</name>
<dbReference type="InterPro" id="IPR006656">
    <property type="entry name" value="Mopterin_OxRdtase"/>
</dbReference>
<evidence type="ECO:0000256" key="2">
    <source>
        <dbReference type="ARBA" id="ARBA00010312"/>
    </source>
</evidence>
<evidence type="ECO:0000256" key="5">
    <source>
        <dbReference type="ARBA" id="ARBA00022723"/>
    </source>
</evidence>
<gene>
    <name evidence="12" type="primary">psrA [H]</name>
    <name evidence="12" type="ordered locus">TVNIR_0977</name>
</gene>
<dbReference type="Pfam" id="PF01568">
    <property type="entry name" value="Molydop_binding"/>
    <property type="match status" value="1"/>
</dbReference>
<keyword evidence="7" id="KW-0560">Oxidoreductase</keyword>
<keyword evidence="5" id="KW-0479">Metal-binding</keyword>
<dbReference type="AlphaFoldDB" id="L0DSS4"/>
<dbReference type="Pfam" id="PF04879">
    <property type="entry name" value="Molybdop_Fe4S4"/>
    <property type="match status" value="1"/>
</dbReference>
<dbReference type="Pfam" id="PF00384">
    <property type="entry name" value="Molybdopterin"/>
    <property type="match status" value="1"/>
</dbReference>
<evidence type="ECO:0000256" key="3">
    <source>
        <dbReference type="ARBA" id="ARBA00022485"/>
    </source>
</evidence>
<evidence type="ECO:0000313" key="12">
    <source>
        <dbReference type="EMBL" id="AGA32664.1"/>
    </source>
</evidence>
<evidence type="ECO:0000256" key="4">
    <source>
        <dbReference type="ARBA" id="ARBA00022505"/>
    </source>
</evidence>
<dbReference type="InterPro" id="IPR009010">
    <property type="entry name" value="Asp_de-COase-like_dom_sf"/>
</dbReference>
<feature type="domain" description="4Fe-4S Mo/W bis-MGD-type" evidence="11">
    <location>
        <begin position="52"/>
        <end position="108"/>
    </location>
</feature>
<dbReference type="SUPFAM" id="SSF53706">
    <property type="entry name" value="Formate dehydrogenase/DMSO reductase, domains 1-3"/>
    <property type="match status" value="1"/>
</dbReference>
<dbReference type="PANTHER" id="PTHR43742:SF9">
    <property type="entry name" value="TETRATHIONATE REDUCTASE SUBUNIT A"/>
    <property type="match status" value="1"/>
</dbReference>
<keyword evidence="13" id="KW-1185">Reference proteome</keyword>
<keyword evidence="4" id="KW-0500">Molybdenum</keyword>
<evidence type="ECO:0000256" key="7">
    <source>
        <dbReference type="ARBA" id="ARBA00023002"/>
    </source>
</evidence>
<dbReference type="HOGENOM" id="CLU_000422_13_3_6"/>
<protein>
    <submittedName>
        <fullName evidence="12">Arsenate respiratory reductase</fullName>
    </submittedName>
</protein>
<evidence type="ECO:0000256" key="10">
    <source>
        <dbReference type="SAM" id="MobiDB-lite"/>
    </source>
</evidence>
<dbReference type="Gene3D" id="3.40.50.740">
    <property type="match status" value="2"/>
</dbReference>
<dbReference type="KEGG" id="tni:TVNIR_0977"/>
<dbReference type="GO" id="GO:0046872">
    <property type="term" value="F:metal ion binding"/>
    <property type="evidence" value="ECO:0007669"/>
    <property type="project" value="UniProtKB-KW"/>
</dbReference>
<evidence type="ECO:0000256" key="8">
    <source>
        <dbReference type="ARBA" id="ARBA00023004"/>
    </source>
</evidence>
<comment type="similarity">
    <text evidence="2">Belongs to the prokaryotic molybdopterin-containing oxidoreductase family.</text>
</comment>
<evidence type="ECO:0000256" key="6">
    <source>
        <dbReference type="ARBA" id="ARBA00022729"/>
    </source>
</evidence>
<organism evidence="12 13">
    <name type="scientific">Thioalkalivibrio nitratireducens (strain DSM 14787 / UNIQEM 213 / ALEN2)</name>
    <dbReference type="NCBI Taxonomy" id="1255043"/>
    <lineage>
        <taxon>Bacteria</taxon>
        <taxon>Pseudomonadati</taxon>
        <taxon>Pseudomonadota</taxon>
        <taxon>Gammaproteobacteria</taxon>
        <taxon>Chromatiales</taxon>
        <taxon>Ectothiorhodospiraceae</taxon>
        <taxon>Thioalkalivibrio</taxon>
    </lineage>
</organism>
<comment type="cofactor">
    <cofactor evidence="1">
        <name>Mo-bis(molybdopterin guanine dinucleotide)</name>
        <dbReference type="ChEBI" id="CHEBI:60539"/>
    </cofactor>
</comment>
<dbReference type="InterPro" id="IPR006963">
    <property type="entry name" value="Mopterin_OxRdtase_4Fe-4S_dom"/>
</dbReference>
<accession>L0DSS4</accession>
<dbReference type="SMART" id="SM00926">
    <property type="entry name" value="Molybdop_Fe4S4"/>
    <property type="match status" value="1"/>
</dbReference>
<dbReference type="PROSITE" id="PS51669">
    <property type="entry name" value="4FE4S_MOW_BIS_MGD"/>
    <property type="match status" value="1"/>
</dbReference>
<keyword evidence="6" id="KW-0732">Signal</keyword>
<dbReference type="GO" id="GO:0016491">
    <property type="term" value="F:oxidoreductase activity"/>
    <property type="evidence" value="ECO:0007669"/>
    <property type="project" value="UniProtKB-KW"/>
</dbReference>